<reference evidence="1 2" key="1">
    <citation type="journal article" date="2005" name="PLoS Biol.">
        <title>The genomes of Oryza sativa: a history of duplications.</title>
        <authorList>
            <person name="Yu J."/>
            <person name="Wang J."/>
            <person name="Lin W."/>
            <person name="Li S."/>
            <person name="Li H."/>
            <person name="Zhou J."/>
            <person name="Ni P."/>
            <person name="Dong W."/>
            <person name="Hu S."/>
            <person name="Zeng C."/>
            <person name="Zhang J."/>
            <person name="Zhang Y."/>
            <person name="Li R."/>
            <person name="Xu Z."/>
            <person name="Li S."/>
            <person name="Li X."/>
            <person name="Zheng H."/>
            <person name="Cong L."/>
            <person name="Lin L."/>
            <person name="Yin J."/>
            <person name="Geng J."/>
            <person name="Li G."/>
            <person name="Shi J."/>
            <person name="Liu J."/>
            <person name="Lv H."/>
            <person name="Li J."/>
            <person name="Wang J."/>
            <person name="Deng Y."/>
            <person name="Ran L."/>
            <person name="Shi X."/>
            <person name="Wang X."/>
            <person name="Wu Q."/>
            <person name="Li C."/>
            <person name="Ren X."/>
            <person name="Wang J."/>
            <person name="Wang X."/>
            <person name="Li D."/>
            <person name="Liu D."/>
            <person name="Zhang X."/>
            <person name="Ji Z."/>
            <person name="Zhao W."/>
            <person name="Sun Y."/>
            <person name="Zhang Z."/>
            <person name="Bao J."/>
            <person name="Han Y."/>
            <person name="Dong L."/>
            <person name="Ji J."/>
            <person name="Chen P."/>
            <person name="Wu S."/>
            <person name="Liu J."/>
            <person name="Xiao Y."/>
            <person name="Bu D."/>
            <person name="Tan J."/>
            <person name="Yang L."/>
            <person name="Ye C."/>
            <person name="Zhang J."/>
            <person name="Xu J."/>
            <person name="Zhou Y."/>
            <person name="Yu Y."/>
            <person name="Zhang B."/>
            <person name="Zhuang S."/>
            <person name="Wei H."/>
            <person name="Liu B."/>
            <person name="Lei M."/>
            <person name="Yu H."/>
            <person name="Li Y."/>
            <person name="Xu H."/>
            <person name="Wei S."/>
            <person name="He X."/>
            <person name="Fang L."/>
            <person name="Zhang Z."/>
            <person name="Zhang Y."/>
            <person name="Huang X."/>
            <person name="Su Z."/>
            <person name="Tong W."/>
            <person name="Li J."/>
            <person name="Tong Z."/>
            <person name="Li S."/>
            <person name="Ye J."/>
            <person name="Wang L."/>
            <person name="Fang L."/>
            <person name="Lei T."/>
            <person name="Chen C."/>
            <person name="Chen H."/>
            <person name="Xu Z."/>
            <person name="Li H."/>
            <person name="Huang H."/>
            <person name="Zhang F."/>
            <person name="Xu H."/>
            <person name="Li N."/>
            <person name="Zhao C."/>
            <person name="Li S."/>
            <person name="Dong L."/>
            <person name="Huang Y."/>
            <person name="Li L."/>
            <person name="Xi Y."/>
            <person name="Qi Q."/>
            <person name="Li W."/>
            <person name="Zhang B."/>
            <person name="Hu W."/>
            <person name="Zhang Y."/>
            <person name="Tian X."/>
            <person name="Jiao Y."/>
            <person name="Liang X."/>
            <person name="Jin J."/>
            <person name="Gao L."/>
            <person name="Zheng W."/>
            <person name="Hao B."/>
            <person name="Liu S."/>
            <person name="Wang W."/>
            <person name="Yuan L."/>
            <person name="Cao M."/>
            <person name="McDermott J."/>
            <person name="Samudrala R."/>
            <person name="Wang J."/>
            <person name="Wong G.K."/>
            <person name="Yang H."/>
        </authorList>
    </citation>
    <scope>NUCLEOTIDE SEQUENCE [LARGE SCALE GENOMIC DNA]</scope>
    <source>
        <strain evidence="2">cv. 93-11</strain>
    </source>
</reference>
<proteinExistence type="predicted"/>
<protein>
    <submittedName>
        <fullName evidence="1">Uncharacterized protein</fullName>
    </submittedName>
</protein>
<keyword evidence="2" id="KW-1185">Reference proteome</keyword>
<dbReference type="AlphaFoldDB" id="B8BEJ5"/>
<organism evidence="1 2">
    <name type="scientific">Oryza sativa subsp. indica</name>
    <name type="common">Rice</name>
    <dbReference type="NCBI Taxonomy" id="39946"/>
    <lineage>
        <taxon>Eukaryota</taxon>
        <taxon>Viridiplantae</taxon>
        <taxon>Streptophyta</taxon>
        <taxon>Embryophyta</taxon>
        <taxon>Tracheophyta</taxon>
        <taxon>Spermatophyta</taxon>
        <taxon>Magnoliopsida</taxon>
        <taxon>Liliopsida</taxon>
        <taxon>Poales</taxon>
        <taxon>Poaceae</taxon>
        <taxon>BOP clade</taxon>
        <taxon>Oryzoideae</taxon>
        <taxon>Oryzeae</taxon>
        <taxon>Oryzinae</taxon>
        <taxon>Oryza</taxon>
        <taxon>Oryza sativa</taxon>
    </lineage>
</organism>
<gene>
    <name evidence="1" type="ORF">OsI_30952</name>
</gene>
<accession>B8BEJ5</accession>
<dbReference type="HOGENOM" id="CLU_1206507_0_0_1"/>
<dbReference type="EMBL" id="CM000134">
    <property type="protein sequence ID" value="EEC84387.1"/>
    <property type="molecule type" value="Genomic_DNA"/>
</dbReference>
<evidence type="ECO:0000313" key="1">
    <source>
        <dbReference type="EMBL" id="EEC84387.1"/>
    </source>
</evidence>
<dbReference type="Proteomes" id="UP000007015">
    <property type="component" value="Chromosome 9"/>
</dbReference>
<sequence>MPFGIVRLREPWVTAMNVWRRPGRRAAAAPVWRRVEDGVKRGSFPVHAAIVPVQPNPGGARVREHRKLGVGCDVDGGGEGAVGGDGVVTNGAGSDSISSGRSHGSPGIVTIAVHPWWAQYYTPCTRIRRGASATGGGGGARVVTAATNPSPASAGSPARPPHESTKKMVKPVCALMAREAENGIHDPMKGGREAASEDAMVSVARIAVRREEVWGTTNRRVPELVDALSI</sequence>
<name>B8BEJ5_ORYSI</name>
<evidence type="ECO:0000313" key="2">
    <source>
        <dbReference type="Proteomes" id="UP000007015"/>
    </source>
</evidence>
<dbReference type="Gramene" id="BGIOSGA030545-TA">
    <property type="protein sequence ID" value="BGIOSGA030545-PA"/>
    <property type="gene ID" value="BGIOSGA030545"/>
</dbReference>